<dbReference type="EMBL" id="PGFE01000004">
    <property type="protein sequence ID" value="PJJ69999.1"/>
    <property type="molecule type" value="Genomic_DNA"/>
</dbReference>
<accession>A0A2M9CDP8</accession>
<dbReference type="Pfam" id="PF04230">
    <property type="entry name" value="PS_pyruv_trans"/>
    <property type="match status" value="1"/>
</dbReference>
<proteinExistence type="predicted"/>
<dbReference type="Pfam" id="PF08759">
    <property type="entry name" value="GT-D"/>
    <property type="match status" value="1"/>
</dbReference>
<reference evidence="3 4" key="1">
    <citation type="submission" date="2017-11" db="EMBL/GenBank/DDBJ databases">
        <title>Genomic Encyclopedia of Archaeal and Bacterial Type Strains, Phase II (KMG-II): From Individual Species to Whole Genera.</title>
        <authorList>
            <person name="Goeker M."/>
        </authorList>
    </citation>
    <scope>NUCLEOTIDE SEQUENCE [LARGE SCALE GENOMIC DNA]</scope>
    <source>
        <strain evidence="3 4">DSM 25478</strain>
    </source>
</reference>
<dbReference type="OrthoDB" id="9803627at2"/>
<dbReference type="AlphaFoldDB" id="A0A2M9CDP8"/>
<evidence type="ECO:0000313" key="4">
    <source>
        <dbReference type="Proteomes" id="UP000231693"/>
    </source>
</evidence>
<gene>
    <name evidence="3" type="ORF">CLV28_2476</name>
</gene>
<evidence type="ECO:0000313" key="3">
    <source>
        <dbReference type="EMBL" id="PJJ69999.1"/>
    </source>
</evidence>
<organism evidence="3 4">
    <name type="scientific">Sediminihabitans luteus</name>
    <dbReference type="NCBI Taxonomy" id="1138585"/>
    <lineage>
        <taxon>Bacteria</taxon>
        <taxon>Bacillati</taxon>
        <taxon>Actinomycetota</taxon>
        <taxon>Actinomycetes</taxon>
        <taxon>Micrococcales</taxon>
        <taxon>Cellulomonadaceae</taxon>
        <taxon>Sediminihabitans</taxon>
    </lineage>
</organism>
<dbReference type="InterPro" id="IPR007345">
    <property type="entry name" value="Polysacch_pyruvyl_Trfase"/>
</dbReference>
<dbReference type="GO" id="GO:0016740">
    <property type="term" value="F:transferase activity"/>
    <property type="evidence" value="ECO:0007669"/>
    <property type="project" value="UniProtKB-KW"/>
</dbReference>
<protein>
    <submittedName>
        <fullName evidence="3">Polysaccharide pyruvyl transferase</fullName>
    </submittedName>
</protein>
<keyword evidence="4" id="KW-1185">Reference proteome</keyword>
<feature type="domain" description="Glycosyltransferase GT-D fold" evidence="2">
    <location>
        <begin position="515"/>
        <end position="709"/>
    </location>
</feature>
<dbReference type="InterPro" id="IPR014869">
    <property type="entry name" value="GT-D"/>
</dbReference>
<name>A0A2M9CDP8_9CELL</name>
<keyword evidence="3" id="KW-0808">Transferase</keyword>
<dbReference type="RefSeq" id="WP_157802636.1">
    <property type="nucleotide sequence ID" value="NZ_BOOX01000007.1"/>
</dbReference>
<sequence>MEQKVAVERLARELERRVGGRPDVAVSSTATSCTVRTGRDDARLTFEIRAAGPSAELTVTAHADVQRRALRNALVGRSRIAAGEVHVLATLPFGDRAAERAAAWVVWTLDAVRATPIDPAGATSRLEPGQVAAYWWDERSNFGDAIGPWLVERISGLRPVNARRRRGLRPALYSVGSIVGYVNRDDVDVWGSGLMEPLAGTKLETLRRRTDVRVRAVRGAATREELVTKLGWDVPEVYGDPALLLPRFYEPREPAAGRARVAFVPHYVHRKHLTGEPADGVRVVDVAQDLETVVDEITAADVCVSTSLHGIVVAQAYGVPWVWLRVADHTLGGDAFKFGDFFSTLDGSDVAQHDVPASGLAGLDLLELAGSARLPGLAVSLDALLEAFPLGRAGGTLAGWEPPSVPRARPELLAPLRRQAGRARRAVGRRVGRPSVVERADANHTDLTAVREAVDRTTKAVEKVARELADQRRALDAIRLAATASTMSEVQAFANARQLTMLETLRHLAQTDDSVARFGDGEFRMMLRSDYDLRFQRNSPELRAALREVLAASGDEGISIGFPQVFRDAHWSGVWAELWPELRPHLPEHGTLLNSHVTRPIAFNLLRDDAVSLWRDVWRDKRVALVTGAGSRFETVPALFSSARSTQLVESLPQHAFDDLDRLVEVVSSGGEFDLALISLGPAGTVLAHRLHRAGVRALDIGHITDSYRNIYDGAPRPEAKPVVRP</sequence>
<comment type="caution">
    <text evidence="3">The sequence shown here is derived from an EMBL/GenBank/DDBJ whole genome shotgun (WGS) entry which is preliminary data.</text>
</comment>
<feature type="domain" description="Polysaccharide pyruvyl transferase" evidence="1">
    <location>
        <begin position="215"/>
        <end position="326"/>
    </location>
</feature>
<dbReference type="Proteomes" id="UP000231693">
    <property type="component" value="Unassembled WGS sequence"/>
</dbReference>
<evidence type="ECO:0000259" key="1">
    <source>
        <dbReference type="Pfam" id="PF04230"/>
    </source>
</evidence>
<evidence type="ECO:0000259" key="2">
    <source>
        <dbReference type="Pfam" id="PF08759"/>
    </source>
</evidence>